<dbReference type="GO" id="GO:0003700">
    <property type="term" value="F:DNA-binding transcription factor activity"/>
    <property type="evidence" value="ECO:0007669"/>
    <property type="project" value="InterPro"/>
</dbReference>
<dbReference type="Gene3D" id="3.10.20.90">
    <property type="entry name" value="Phosphatidylinositol 3-kinase Catalytic Subunit, Chain A, domain 1"/>
    <property type="match status" value="1"/>
</dbReference>
<dbReference type="SMART" id="SM00666">
    <property type="entry name" value="PB1"/>
    <property type="match status" value="1"/>
</dbReference>
<dbReference type="GO" id="GO:0003677">
    <property type="term" value="F:DNA binding"/>
    <property type="evidence" value="ECO:0007669"/>
    <property type="project" value="UniProtKB-KW"/>
</dbReference>
<name>A0A2U1QIA8_ARTAN</name>
<proteinExistence type="predicted"/>
<sequence length="645" mass="73590">MANLDDEKLSAFLETLPTYLLYRKPEFKGELWVFSSKNDGFVSNSTSDDIGTRMMINDKIKYAFTKVKGISGLVVQFWTPMEIGGARLLSATGQPFAVSDLDRGLEYRHLIVDYECNIHVNDINGGPPASAFLNHFPEAFLLNTSVHKRGPLMGYSLEKPEMYTSFMLPIFCSSNRSSCIGVIECSSIWNRDLEFVNTMTMALEGEGMGVFTVQDRIPYEKLDVCKQIYTLVKQTIHGLKLATNDIQESLEEVCVTHNIVLAQVWIPYENENENDNCVPFSSSLGHTQTKPLLALKLTGYNSVNKNSERFSWRLTKYYDFCDKIPLKIGEGLVLKTLQNYEPHFFGSMPKLSTDKKMARASPSHDDYDDAIMGLVICLRNIDTRDFCYVFEFIWMHNSNYIFLLEDLLLTLKRCLPRFKLASGAELGHELHVIDVYNSTKSKIKSFKIFQRKRLSPMPESLEKGKEKLVVDYKAPSKAKRNTTEIQLSQEDIEQQYGKTMKEAAKTLGVSLSTLKRKCNDFGLLGWQGPELPKKRKPSHTNEKDNGAIHDPSPVSRNENTMTIKAEYADDIIKLRLCISEAKFVTVENEISKKLKLPVGTYKIKYLDEDEEWILMTSDQDMSDCIRSSRNVDRSAVRLRVLLHNQ</sequence>
<dbReference type="SUPFAM" id="SSF54277">
    <property type="entry name" value="CAD &amp; PB1 domains"/>
    <property type="match status" value="1"/>
</dbReference>
<comment type="caution">
    <text evidence="8">The sequence shown here is derived from an EMBL/GenBank/DDBJ whole genome shotgun (WGS) entry which is preliminary data.</text>
</comment>
<evidence type="ECO:0000256" key="4">
    <source>
        <dbReference type="ARBA" id="ARBA00023242"/>
    </source>
</evidence>
<dbReference type="InterPro" id="IPR045012">
    <property type="entry name" value="NLP"/>
</dbReference>
<dbReference type="OrthoDB" id="1261306at2759"/>
<dbReference type="Pfam" id="PF00564">
    <property type="entry name" value="PB1"/>
    <property type="match status" value="1"/>
</dbReference>
<accession>A0A2U1QIA8</accession>
<dbReference type="Pfam" id="PF02042">
    <property type="entry name" value="RWP-RK"/>
    <property type="match status" value="1"/>
</dbReference>
<evidence type="ECO:0000313" key="9">
    <source>
        <dbReference type="Proteomes" id="UP000245207"/>
    </source>
</evidence>
<evidence type="ECO:0000256" key="5">
    <source>
        <dbReference type="SAM" id="MobiDB-lite"/>
    </source>
</evidence>
<evidence type="ECO:0000256" key="2">
    <source>
        <dbReference type="ARBA" id="ARBA00023125"/>
    </source>
</evidence>
<dbReference type="EMBL" id="PKPP01000104">
    <property type="protein sequence ID" value="PWA97749.1"/>
    <property type="molecule type" value="Genomic_DNA"/>
</dbReference>
<dbReference type="PROSITE" id="PS51745">
    <property type="entry name" value="PB1"/>
    <property type="match status" value="1"/>
</dbReference>
<keyword evidence="9" id="KW-1185">Reference proteome</keyword>
<dbReference type="AlphaFoldDB" id="A0A2U1QIA8"/>
<feature type="domain" description="RWP-RK" evidence="6">
    <location>
        <begin position="473"/>
        <end position="554"/>
    </location>
</feature>
<gene>
    <name evidence="8" type="ORF">CTI12_AA026650</name>
</gene>
<dbReference type="InterPro" id="IPR053793">
    <property type="entry name" value="PB1-like"/>
</dbReference>
<evidence type="ECO:0000259" key="7">
    <source>
        <dbReference type="PROSITE" id="PS51745"/>
    </source>
</evidence>
<keyword evidence="4" id="KW-0539">Nucleus</keyword>
<dbReference type="STRING" id="35608.A0A2U1QIA8"/>
<reference evidence="8 9" key="1">
    <citation type="journal article" date="2018" name="Mol. Plant">
        <title>The genome of Artemisia annua provides insight into the evolution of Asteraceae family and artemisinin biosynthesis.</title>
        <authorList>
            <person name="Shen Q."/>
            <person name="Zhang L."/>
            <person name="Liao Z."/>
            <person name="Wang S."/>
            <person name="Yan T."/>
            <person name="Shi P."/>
            <person name="Liu M."/>
            <person name="Fu X."/>
            <person name="Pan Q."/>
            <person name="Wang Y."/>
            <person name="Lv Z."/>
            <person name="Lu X."/>
            <person name="Zhang F."/>
            <person name="Jiang W."/>
            <person name="Ma Y."/>
            <person name="Chen M."/>
            <person name="Hao X."/>
            <person name="Li L."/>
            <person name="Tang Y."/>
            <person name="Lv G."/>
            <person name="Zhou Y."/>
            <person name="Sun X."/>
            <person name="Brodelius P.E."/>
            <person name="Rose J.K.C."/>
            <person name="Tang K."/>
        </authorList>
    </citation>
    <scope>NUCLEOTIDE SEQUENCE [LARGE SCALE GENOMIC DNA]</scope>
    <source>
        <strain evidence="9">cv. Huhao1</strain>
        <tissue evidence="8">Leaf</tissue>
    </source>
</reference>
<keyword evidence="2" id="KW-0238">DNA-binding</keyword>
<dbReference type="Proteomes" id="UP000245207">
    <property type="component" value="Unassembled WGS sequence"/>
</dbReference>
<dbReference type="PROSITE" id="PS51519">
    <property type="entry name" value="RWP_RK"/>
    <property type="match status" value="1"/>
</dbReference>
<keyword evidence="1" id="KW-0805">Transcription regulation</keyword>
<dbReference type="PANTHER" id="PTHR32002:SF49">
    <property type="entry name" value="BILE ACID:SODIUM SYMPORTER_ARSENICAL RESISTANCE PROTEIN ACR3-RELATED"/>
    <property type="match status" value="1"/>
</dbReference>
<dbReference type="Pfam" id="PF22922">
    <property type="entry name" value="GAF_NLP"/>
    <property type="match status" value="1"/>
</dbReference>
<dbReference type="InterPro" id="IPR003035">
    <property type="entry name" value="RWP-RK_dom"/>
</dbReference>
<keyword evidence="3" id="KW-0804">Transcription</keyword>
<evidence type="ECO:0000259" key="6">
    <source>
        <dbReference type="PROSITE" id="PS51519"/>
    </source>
</evidence>
<protein>
    <submittedName>
        <fullName evidence="8">NIN-like protein</fullName>
    </submittedName>
</protein>
<evidence type="ECO:0000256" key="3">
    <source>
        <dbReference type="ARBA" id="ARBA00023163"/>
    </source>
</evidence>
<dbReference type="InterPro" id="IPR055081">
    <property type="entry name" value="NLP1-9_GAF"/>
</dbReference>
<organism evidence="8 9">
    <name type="scientific">Artemisia annua</name>
    <name type="common">Sweet wormwood</name>
    <dbReference type="NCBI Taxonomy" id="35608"/>
    <lineage>
        <taxon>Eukaryota</taxon>
        <taxon>Viridiplantae</taxon>
        <taxon>Streptophyta</taxon>
        <taxon>Embryophyta</taxon>
        <taxon>Tracheophyta</taxon>
        <taxon>Spermatophyta</taxon>
        <taxon>Magnoliopsida</taxon>
        <taxon>eudicotyledons</taxon>
        <taxon>Gunneridae</taxon>
        <taxon>Pentapetalae</taxon>
        <taxon>asterids</taxon>
        <taxon>campanulids</taxon>
        <taxon>Asterales</taxon>
        <taxon>Asteraceae</taxon>
        <taxon>Asteroideae</taxon>
        <taxon>Anthemideae</taxon>
        <taxon>Artemisiinae</taxon>
        <taxon>Artemisia</taxon>
    </lineage>
</organism>
<dbReference type="InterPro" id="IPR000270">
    <property type="entry name" value="PB1_dom"/>
</dbReference>
<evidence type="ECO:0000256" key="1">
    <source>
        <dbReference type="ARBA" id="ARBA00023015"/>
    </source>
</evidence>
<evidence type="ECO:0000313" key="8">
    <source>
        <dbReference type="EMBL" id="PWA97749.1"/>
    </source>
</evidence>
<feature type="region of interest" description="Disordered" evidence="5">
    <location>
        <begin position="529"/>
        <end position="557"/>
    </location>
</feature>
<feature type="domain" description="PB1" evidence="7">
    <location>
        <begin position="560"/>
        <end position="639"/>
    </location>
</feature>
<dbReference type="PANTHER" id="PTHR32002">
    <property type="entry name" value="PROTEIN NLP8"/>
    <property type="match status" value="1"/>
</dbReference>